<keyword evidence="1" id="KW-0472">Membrane</keyword>
<dbReference type="EMBL" id="CZPT02001512">
    <property type="protein sequence ID" value="SCU70692.1"/>
    <property type="molecule type" value="Genomic_DNA"/>
</dbReference>
<proteinExistence type="predicted"/>
<dbReference type="Proteomes" id="UP000195570">
    <property type="component" value="Unassembled WGS sequence"/>
</dbReference>
<reference evidence="2" key="1">
    <citation type="submission" date="2016-09" db="EMBL/GenBank/DDBJ databases">
        <authorList>
            <person name="Hebert L."/>
            <person name="Moumen B."/>
        </authorList>
    </citation>
    <scope>NUCLEOTIDE SEQUENCE [LARGE SCALE GENOMIC DNA]</scope>
    <source>
        <strain evidence="2">OVI</strain>
    </source>
</reference>
<evidence type="ECO:0000313" key="2">
    <source>
        <dbReference type="EMBL" id="SCU70692.1"/>
    </source>
</evidence>
<accession>A0A1G4IEG9</accession>
<sequence>MGQALTGVSCIYFSRISARCAASDGVCVRSVSYRPRWGYSFPFRSKGFRDFIYANDDGVFATAYTYRNDETGITVTLIPLRHFAHPQFFHQVDLLCCQHQSVLMEGRTPMSGAPYSTIVPPRELSAVVRPKEHEDSEGWEPRETELFWQPFSWGVSNSPNFTVVHAADKYDYERIPWWFSLRFNLPIVGSLGREKHCINMINHLKTQGYKSFAIPWGASHMPIFNEILIDNGFENVGMCSLVVVRRCDGDISAGEHERMYRLQKRRDNMGTIGWLIATVCSLTVLRSFVTVDYTKG</sequence>
<organism evidence="2 3">
    <name type="scientific">Trypanosoma equiperdum</name>
    <dbReference type="NCBI Taxonomy" id="5694"/>
    <lineage>
        <taxon>Eukaryota</taxon>
        <taxon>Discoba</taxon>
        <taxon>Euglenozoa</taxon>
        <taxon>Kinetoplastea</taxon>
        <taxon>Metakinetoplastina</taxon>
        <taxon>Trypanosomatida</taxon>
        <taxon>Trypanosomatidae</taxon>
        <taxon>Trypanosoma</taxon>
    </lineage>
</organism>
<evidence type="ECO:0000313" key="3">
    <source>
        <dbReference type="Proteomes" id="UP000195570"/>
    </source>
</evidence>
<keyword evidence="3" id="KW-1185">Reference proteome</keyword>
<protein>
    <submittedName>
        <fullName evidence="2">Uncharacterized protein</fullName>
    </submittedName>
</protein>
<dbReference type="GeneID" id="92376206"/>
<keyword evidence="1" id="KW-1133">Transmembrane helix</keyword>
<keyword evidence="1" id="KW-0812">Transmembrane</keyword>
<dbReference type="RefSeq" id="XP_067081464.1">
    <property type="nucleotide sequence ID" value="XM_067225363.1"/>
</dbReference>
<dbReference type="VEuPathDB" id="TriTrypDB:TEOVI_000226600"/>
<evidence type="ECO:0000256" key="1">
    <source>
        <dbReference type="SAM" id="Phobius"/>
    </source>
</evidence>
<name>A0A1G4IEG9_TRYEQ</name>
<dbReference type="AlphaFoldDB" id="A0A1G4IEG9"/>
<gene>
    <name evidence="2" type="ORF">TEOVI_000226600</name>
</gene>
<comment type="caution">
    <text evidence="2">The sequence shown here is derived from an EMBL/GenBank/DDBJ whole genome shotgun (WGS) entry which is preliminary data.</text>
</comment>
<feature type="transmembrane region" description="Helical" evidence="1">
    <location>
        <begin position="268"/>
        <end position="289"/>
    </location>
</feature>